<dbReference type="Gene3D" id="3.40.190.10">
    <property type="entry name" value="Periplasmic binding protein-like II"/>
    <property type="match status" value="2"/>
</dbReference>
<dbReference type="PANTHER" id="PTHR30579">
    <property type="entry name" value="TRANSCRIPTIONAL REGULATOR"/>
    <property type="match status" value="1"/>
</dbReference>
<dbReference type="PANTHER" id="PTHR30579:SF7">
    <property type="entry name" value="HTH-TYPE TRANSCRIPTIONAL REGULATOR LRHA-RELATED"/>
    <property type="match status" value="1"/>
</dbReference>
<keyword evidence="2" id="KW-0805">Transcription regulation</keyword>
<evidence type="ECO:0000256" key="2">
    <source>
        <dbReference type="ARBA" id="ARBA00023015"/>
    </source>
</evidence>
<evidence type="ECO:0000313" key="6">
    <source>
        <dbReference type="EMBL" id="MDQ0347971.1"/>
    </source>
</evidence>
<gene>
    <name evidence="6" type="ORF">J2S76_002398</name>
</gene>
<dbReference type="CDD" id="cd05466">
    <property type="entry name" value="PBP2_LTTR_substrate"/>
    <property type="match status" value="1"/>
</dbReference>
<dbReference type="RefSeq" id="WP_307060668.1">
    <property type="nucleotide sequence ID" value="NZ_JAUSUH010000004.1"/>
</dbReference>
<protein>
    <submittedName>
        <fullName evidence="6">DNA-binding transcriptional LysR family regulator</fullName>
    </submittedName>
</protein>
<keyword evidence="3 6" id="KW-0238">DNA-binding</keyword>
<keyword evidence="4" id="KW-0804">Transcription</keyword>
<dbReference type="InterPro" id="IPR000847">
    <property type="entry name" value="LysR_HTH_N"/>
</dbReference>
<dbReference type="InterPro" id="IPR050176">
    <property type="entry name" value="LTTR"/>
</dbReference>
<name>A0ABU0DHR8_9HYPH</name>
<evidence type="ECO:0000313" key="7">
    <source>
        <dbReference type="Proteomes" id="UP001238467"/>
    </source>
</evidence>
<feature type="domain" description="HTH lysR-type" evidence="5">
    <location>
        <begin position="7"/>
        <end position="64"/>
    </location>
</feature>
<comment type="similarity">
    <text evidence="1">Belongs to the LysR transcriptional regulatory family.</text>
</comment>
<evidence type="ECO:0000256" key="4">
    <source>
        <dbReference type="ARBA" id="ARBA00023163"/>
    </source>
</evidence>
<dbReference type="InterPro" id="IPR005119">
    <property type="entry name" value="LysR_subst-bd"/>
</dbReference>
<dbReference type="GO" id="GO:0003677">
    <property type="term" value="F:DNA binding"/>
    <property type="evidence" value="ECO:0007669"/>
    <property type="project" value="UniProtKB-KW"/>
</dbReference>
<accession>A0ABU0DHR8</accession>
<proteinExistence type="inferred from homology"/>
<organism evidence="6 7">
    <name type="scientific">Ancylobacter vacuolatus</name>
    <dbReference type="NCBI Taxonomy" id="223389"/>
    <lineage>
        <taxon>Bacteria</taxon>
        <taxon>Pseudomonadati</taxon>
        <taxon>Pseudomonadota</taxon>
        <taxon>Alphaproteobacteria</taxon>
        <taxon>Hyphomicrobiales</taxon>
        <taxon>Xanthobacteraceae</taxon>
        <taxon>Ancylobacter</taxon>
    </lineage>
</organism>
<keyword evidence="7" id="KW-1185">Reference proteome</keyword>
<dbReference type="Proteomes" id="UP001238467">
    <property type="component" value="Unassembled WGS sequence"/>
</dbReference>
<reference evidence="6 7" key="1">
    <citation type="submission" date="2023-07" db="EMBL/GenBank/DDBJ databases">
        <title>Genomic Encyclopedia of Type Strains, Phase IV (KMG-IV): sequencing the most valuable type-strain genomes for metagenomic binning, comparative biology and taxonomic classification.</title>
        <authorList>
            <person name="Goeker M."/>
        </authorList>
    </citation>
    <scope>NUCLEOTIDE SEQUENCE [LARGE SCALE GENOMIC DNA]</scope>
    <source>
        <strain evidence="6 7">DSM 1277</strain>
    </source>
</reference>
<evidence type="ECO:0000259" key="5">
    <source>
        <dbReference type="PROSITE" id="PS50931"/>
    </source>
</evidence>
<dbReference type="Pfam" id="PF03466">
    <property type="entry name" value="LysR_substrate"/>
    <property type="match status" value="1"/>
</dbReference>
<dbReference type="PRINTS" id="PR00039">
    <property type="entry name" value="HTHLYSR"/>
</dbReference>
<dbReference type="Gene3D" id="1.10.10.10">
    <property type="entry name" value="Winged helix-like DNA-binding domain superfamily/Winged helix DNA-binding domain"/>
    <property type="match status" value="1"/>
</dbReference>
<dbReference type="SUPFAM" id="SSF53850">
    <property type="entry name" value="Periplasmic binding protein-like II"/>
    <property type="match status" value="1"/>
</dbReference>
<dbReference type="InterPro" id="IPR036388">
    <property type="entry name" value="WH-like_DNA-bd_sf"/>
</dbReference>
<evidence type="ECO:0000256" key="1">
    <source>
        <dbReference type="ARBA" id="ARBA00009437"/>
    </source>
</evidence>
<dbReference type="PROSITE" id="PS50931">
    <property type="entry name" value="HTH_LYSR"/>
    <property type="match status" value="1"/>
</dbReference>
<evidence type="ECO:0000256" key="3">
    <source>
        <dbReference type="ARBA" id="ARBA00023125"/>
    </source>
</evidence>
<dbReference type="Pfam" id="PF00126">
    <property type="entry name" value="HTH_1"/>
    <property type="match status" value="1"/>
</dbReference>
<comment type="caution">
    <text evidence="6">The sequence shown here is derived from an EMBL/GenBank/DDBJ whole genome shotgun (WGS) entry which is preliminary data.</text>
</comment>
<dbReference type="SUPFAM" id="SSF46785">
    <property type="entry name" value="Winged helix' DNA-binding domain"/>
    <property type="match status" value="1"/>
</dbReference>
<dbReference type="InterPro" id="IPR036390">
    <property type="entry name" value="WH_DNA-bd_sf"/>
</dbReference>
<sequence>MACDMRLDIDSLRAFKTVLELGGVTRAAHKLNLTQSAVSHKLTRLEERIGRPILLKGSSGFVPTSDGRSLLSYAERLIALHDEAAAHFQSSELAGEVRLGTTEDAACEWMAAVLGRFRRLHPRVSLSIRVAQSLVLEQWLRAGDLDLAMMQIFAHEKEPNDLELWREDLIWVQSIDHPFTLENNIPFVSFDKNCFYRRAAQDALAETGRHLNIVLECPSCDGVTAGVRHGLGVGVISRRQLRPGLMEIQGDLPVFPQICHIARSSNALPADIEKTLMEAVSEKMIGDR</sequence>
<dbReference type="EMBL" id="JAUSUH010000004">
    <property type="protein sequence ID" value="MDQ0347971.1"/>
    <property type="molecule type" value="Genomic_DNA"/>
</dbReference>